<evidence type="ECO:0000313" key="6">
    <source>
        <dbReference type="Proteomes" id="UP000192319"/>
    </source>
</evidence>
<dbReference type="Gene3D" id="3.30.300.30">
    <property type="match status" value="1"/>
</dbReference>
<evidence type="ECO:0000313" key="7">
    <source>
        <dbReference type="Proteomes" id="UP001141650"/>
    </source>
</evidence>
<accession>A0AA42C147</accession>
<dbReference type="FunFam" id="2.30.38.10:FF:000003">
    <property type="entry name" value="Vibriobactin-specific 2,3-dihydroxybenzoate-AMP ligase"/>
    <property type="match status" value="1"/>
</dbReference>
<dbReference type="Pfam" id="PF00501">
    <property type="entry name" value="AMP-binding"/>
    <property type="match status" value="1"/>
</dbReference>
<gene>
    <name evidence="5" type="ORF">BST11_04735</name>
    <name evidence="4" type="ORF">H7K38_18840</name>
</gene>
<dbReference type="Proteomes" id="UP001141650">
    <property type="component" value="Unassembled WGS sequence"/>
</dbReference>
<dbReference type="Pfam" id="PF13193">
    <property type="entry name" value="AMP-binding_C"/>
    <property type="match status" value="1"/>
</dbReference>
<dbReference type="Gene3D" id="3.40.50.12780">
    <property type="entry name" value="N-terminal domain of ligase-like"/>
    <property type="match status" value="1"/>
</dbReference>
<dbReference type="EMBL" id="JACKVH010000017">
    <property type="protein sequence ID" value="MCV7380694.1"/>
    <property type="molecule type" value="Genomic_DNA"/>
</dbReference>
<dbReference type="InterPro" id="IPR045851">
    <property type="entry name" value="AMP-bd_C_sf"/>
</dbReference>
<evidence type="ECO:0000259" key="3">
    <source>
        <dbReference type="Pfam" id="PF13193"/>
    </source>
</evidence>
<protein>
    <submittedName>
        <fullName evidence="5">2,3-dihydroxybenzoate-AMP ligase</fullName>
    </submittedName>
    <submittedName>
        <fullName evidence="4">AMP-binding protein</fullName>
    </submittedName>
</protein>
<dbReference type="PANTHER" id="PTHR43767:SF1">
    <property type="entry name" value="NONRIBOSOMAL PEPTIDE SYNTHASE PES1 (EUROFUNG)-RELATED"/>
    <property type="match status" value="1"/>
</dbReference>
<comment type="caution">
    <text evidence="4">The sequence shown here is derived from an EMBL/GenBank/DDBJ whole genome shotgun (WGS) entry which is preliminary data.</text>
</comment>
<name>A0AA42C147_9MYCO</name>
<dbReference type="InterPro" id="IPR042099">
    <property type="entry name" value="ANL_N_sf"/>
</dbReference>
<reference evidence="4" key="2">
    <citation type="submission" date="2020-07" db="EMBL/GenBank/DDBJ databases">
        <authorList>
            <person name="Pettersson B.M.F."/>
            <person name="Behra P.R.K."/>
            <person name="Ramesh M."/>
            <person name="Das S."/>
            <person name="Dasgupta S."/>
            <person name="Kirsebom L.A."/>
        </authorList>
    </citation>
    <scope>NUCLEOTIDE SEQUENCE</scope>
    <source>
        <strain evidence="4">CCUG 55640</strain>
    </source>
</reference>
<dbReference type="InterPro" id="IPR025110">
    <property type="entry name" value="AMP-bd_C"/>
</dbReference>
<proteinExistence type="predicted"/>
<keyword evidence="6" id="KW-1185">Reference proteome</keyword>
<reference evidence="5 6" key="1">
    <citation type="submission" date="2017-02" db="EMBL/GenBank/DDBJ databases">
        <title>The new phylogeny of genus Mycobacterium.</title>
        <authorList>
            <person name="Tortoli E."/>
            <person name="Trovato A."/>
            <person name="Cirillo D.M."/>
        </authorList>
    </citation>
    <scope>NUCLEOTIDE SEQUENCE [LARGE SCALE GENOMIC DNA]</scope>
    <source>
        <strain evidence="5 6">DSM 45230</strain>
    </source>
</reference>
<dbReference type="PANTHER" id="PTHR43767">
    <property type="entry name" value="LONG-CHAIN-FATTY-ACID--COA LIGASE"/>
    <property type="match status" value="1"/>
</dbReference>
<evidence type="ECO:0000313" key="4">
    <source>
        <dbReference type="EMBL" id="MCV7380694.1"/>
    </source>
</evidence>
<evidence type="ECO:0000313" key="5">
    <source>
        <dbReference type="EMBL" id="OQZ92711.1"/>
    </source>
</evidence>
<keyword evidence="1 5" id="KW-0436">Ligase</keyword>
<organism evidence="4 7">
    <name type="scientific">Mycobacterium alsense</name>
    <dbReference type="NCBI Taxonomy" id="324058"/>
    <lineage>
        <taxon>Bacteria</taxon>
        <taxon>Bacillati</taxon>
        <taxon>Actinomycetota</taxon>
        <taxon>Actinomycetes</taxon>
        <taxon>Mycobacteriales</taxon>
        <taxon>Mycobacteriaceae</taxon>
        <taxon>Mycobacterium</taxon>
    </lineage>
</organism>
<dbReference type="SUPFAM" id="SSF56801">
    <property type="entry name" value="Acetyl-CoA synthetase-like"/>
    <property type="match status" value="1"/>
</dbReference>
<dbReference type="Proteomes" id="UP000192319">
    <property type="component" value="Unassembled WGS sequence"/>
</dbReference>
<evidence type="ECO:0000256" key="1">
    <source>
        <dbReference type="ARBA" id="ARBA00022598"/>
    </source>
</evidence>
<feature type="domain" description="AMP-binding enzyme C-terminal" evidence="3">
    <location>
        <begin position="459"/>
        <end position="533"/>
    </location>
</feature>
<dbReference type="InterPro" id="IPR050237">
    <property type="entry name" value="ATP-dep_AMP-bd_enzyme"/>
</dbReference>
<evidence type="ECO:0000259" key="2">
    <source>
        <dbReference type="Pfam" id="PF00501"/>
    </source>
</evidence>
<dbReference type="EMBL" id="MVHD01000004">
    <property type="protein sequence ID" value="OQZ92711.1"/>
    <property type="molecule type" value="Genomic_DNA"/>
</dbReference>
<feature type="domain" description="AMP-dependent synthetase/ligase" evidence="2">
    <location>
        <begin position="39"/>
        <end position="407"/>
    </location>
</feature>
<reference evidence="4" key="3">
    <citation type="journal article" date="2022" name="BMC Genomics">
        <title>Comparative genome analysis of mycobacteria focusing on tRNA and non-coding RNA.</title>
        <authorList>
            <person name="Behra P.R.K."/>
            <person name="Pettersson B.M.F."/>
            <person name="Ramesh M."/>
            <person name="Das S."/>
            <person name="Dasgupta S."/>
            <person name="Kirsebom L.A."/>
        </authorList>
    </citation>
    <scope>NUCLEOTIDE SEQUENCE</scope>
    <source>
        <strain evidence="4">CCUG 55640</strain>
    </source>
</reference>
<dbReference type="GO" id="GO:0016878">
    <property type="term" value="F:acid-thiol ligase activity"/>
    <property type="evidence" value="ECO:0007669"/>
    <property type="project" value="UniProtKB-ARBA"/>
</dbReference>
<sequence>MAPHTAQPPGFVPFPADRAASYRAAGYWTGRALDTILSDAARRWPEKLAVIDAAADAGLSYAQLDERADRAAAGLRRLGIAPGDRALLQLPNGCRFAVALFGLLRAGAIPVMCLPGHRAAELGHFAALSAATVLLIPDAAGGFDYRAMARGLVGDHPALQHVVVDGDPGGFIPWTRLCGEDPDPAVTASAPPADPASPALLLVSGGTTGTPKLIPRTHDDYVFNATASAEVCGLGADDVYLAVLPAGHNFPLACPGLLGAMTAGATTVFGADASPEAAFAAIERHGVTVTALVPALAKLWAQACEWEPVTPKSLRLLQVGGARLEPADARLVRAALTPNLQQVFGMAEGLLCFTRPGDPPDIVEHTQGRPLCADDELRIVDGAGEPVPAGEEGELLVRGPYTLNGYFRAERDNERSFDPEGFYRSGDLVRRRPDGNLVVTGRVKDIICRGGETIAAPDLEEHLLSHPAVRSAAAVPLPDPYLGEKICAAIVFAGPSLTLAELNAHLDRRGVAAHARPDVLVALAALPTTPIGKIDKKAIARQVGG</sequence>
<dbReference type="InterPro" id="IPR000873">
    <property type="entry name" value="AMP-dep_synth/lig_dom"/>
</dbReference>
<dbReference type="AlphaFoldDB" id="A0AA42C147"/>
<dbReference type="RefSeq" id="WP_083136822.1">
    <property type="nucleotide sequence ID" value="NZ_JACKVH010000017.1"/>
</dbReference>